<reference evidence="1" key="1">
    <citation type="submission" date="2022-11" db="EMBL/GenBank/DDBJ databases">
        <authorList>
            <person name="Hyden B.L."/>
            <person name="Feng K."/>
            <person name="Yates T."/>
            <person name="Jawdy S."/>
            <person name="Smart L.B."/>
            <person name="Muchero W."/>
        </authorList>
    </citation>
    <scope>NUCLEOTIDE SEQUENCE</scope>
    <source>
        <tissue evidence="1">Shoot tip</tissue>
    </source>
</reference>
<sequence length="67" mass="7268">MNVGIQNLLSDRPFPRSSQDWIGFVATAQNKDGGKTLLSSHGSNKGGNSVAFSRRGSLEQLRPRILV</sequence>
<gene>
    <name evidence="1" type="ORF">OIU79_001375</name>
</gene>
<evidence type="ECO:0000313" key="1">
    <source>
        <dbReference type="EMBL" id="KAJ6734098.1"/>
    </source>
</evidence>
<feature type="non-terminal residue" evidence="1">
    <location>
        <position position="67"/>
    </location>
</feature>
<evidence type="ECO:0000313" key="2">
    <source>
        <dbReference type="Proteomes" id="UP001151532"/>
    </source>
</evidence>
<dbReference type="Proteomes" id="UP001151532">
    <property type="component" value="Chromosome 17"/>
</dbReference>
<accession>A0A9Q0ZH12</accession>
<dbReference type="AlphaFoldDB" id="A0A9Q0ZH12"/>
<protein>
    <submittedName>
        <fullName evidence="1">Uncharacterized protein</fullName>
    </submittedName>
</protein>
<comment type="caution">
    <text evidence="1">The sequence shown here is derived from an EMBL/GenBank/DDBJ whole genome shotgun (WGS) entry which is preliminary data.</text>
</comment>
<dbReference type="EMBL" id="JAPFFK010000011">
    <property type="protein sequence ID" value="KAJ6734098.1"/>
    <property type="molecule type" value="Genomic_DNA"/>
</dbReference>
<reference evidence="1" key="2">
    <citation type="journal article" date="2023" name="Int. J. Mol. Sci.">
        <title>De Novo Assembly and Annotation of 11 Diverse Shrub Willow (Salix) Genomes Reveals Novel Gene Organization in Sex-Linked Regions.</title>
        <authorList>
            <person name="Hyden B."/>
            <person name="Feng K."/>
            <person name="Yates T.B."/>
            <person name="Jawdy S."/>
            <person name="Cereghino C."/>
            <person name="Smart L.B."/>
            <person name="Muchero W."/>
        </authorList>
    </citation>
    <scope>NUCLEOTIDE SEQUENCE</scope>
    <source>
        <tissue evidence="1">Shoot tip</tissue>
    </source>
</reference>
<name>A0A9Q0ZH12_SALPP</name>
<proteinExistence type="predicted"/>
<keyword evidence="2" id="KW-1185">Reference proteome</keyword>
<organism evidence="1 2">
    <name type="scientific">Salix purpurea</name>
    <name type="common">Purple osier willow</name>
    <dbReference type="NCBI Taxonomy" id="77065"/>
    <lineage>
        <taxon>Eukaryota</taxon>
        <taxon>Viridiplantae</taxon>
        <taxon>Streptophyta</taxon>
        <taxon>Embryophyta</taxon>
        <taxon>Tracheophyta</taxon>
        <taxon>Spermatophyta</taxon>
        <taxon>Magnoliopsida</taxon>
        <taxon>eudicotyledons</taxon>
        <taxon>Gunneridae</taxon>
        <taxon>Pentapetalae</taxon>
        <taxon>rosids</taxon>
        <taxon>fabids</taxon>
        <taxon>Malpighiales</taxon>
        <taxon>Salicaceae</taxon>
        <taxon>Saliceae</taxon>
        <taxon>Salix</taxon>
    </lineage>
</organism>